<sequence length="383" mass="44128">MLENDIKLFFEATGIPVCCFKQKEIVTKYDHNQQDFNLPLFLLTCIQQEMPKVWYSFTPEYMYFGGIYNKETGQTLFLGPVLITECSLKQAETICLRLGRSGKDSFIIKQCFDNTRPHSVNELLAGLHLLCRLLQWDFPDNVPCLLFQWDTPYPIRAVQLPLSVSDTVFSDTEDKIMSCIQAGNVMELNRILNEQIMFSSDYMPLSLNDQRVCILGANMLASRSAIQAGLDYQFAWELCCQYISSILKARTSDELSYIFLRLFQDYTQKVANLNSLTGSPIVRKIYQYIQLHFDSPITLRILADYLHMNCSYLSSLFKKETGITLSTYIQQEKIREARRLLKGSKFTITQISEALAFSSQSYFCAVFKKITGMTPESYRHSVE</sequence>
<keyword evidence="3" id="KW-0804">Transcription</keyword>
<dbReference type="InterPro" id="IPR020449">
    <property type="entry name" value="Tscrpt_reg_AraC-type_HTH"/>
</dbReference>
<feature type="domain" description="HTH araC/xylS-type" evidence="4">
    <location>
        <begin position="283"/>
        <end position="381"/>
    </location>
</feature>
<proteinExistence type="predicted"/>
<comment type="caution">
    <text evidence="5">The sequence shown here is derived from an EMBL/GenBank/DDBJ whole genome shotgun (WGS) entry which is preliminary data.</text>
</comment>
<evidence type="ECO:0000313" key="6">
    <source>
        <dbReference type="Proteomes" id="UP000261166"/>
    </source>
</evidence>
<dbReference type="AlphaFoldDB" id="A0A3E3I9R6"/>
<reference evidence="5 6" key="1">
    <citation type="submission" date="2018-08" db="EMBL/GenBank/DDBJ databases">
        <title>A genome reference for cultivated species of the human gut microbiota.</title>
        <authorList>
            <person name="Zou Y."/>
            <person name="Xue W."/>
            <person name="Luo G."/>
        </authorList>
    </citation>
    <scope>NUCLEOTIDE SEQUENCE [LARGE SCALE GENOMIC DNA]</scope>
    <source>
        <strain evidence="5 6">AF26-4BH</strain>
    </source>
</reference>
<gene>
    <name evidence="5" type="ORF">DWY69_28040</name>
</gene>
<dbReference type="GO" id="GO:0003700">
    <property type="term" value="F:DNA-binding transcription factor activity"/>
    <property type="evidence" value="ECO:0007669"/>
    <property type="project" value="InterPro"/>
</dbReference>
<dbReference type="EMBL" id="QVLU01000043">
    <property type="protein sequence ID" value="RGE63806.1"/>
    <property type="molecule type" value="Genomic_DNA"/>
</dbReference>
<keyword evidence="1" id="KW-0805">Transcription regulation</keyword>
<dbReference type="GO" id="GO:0043565">
    <property type="term" value="F:sequence-specific DNA binding"/>
    <property type="evidence" value="ECO:0007669"/>
    <property type="project" value="InterPro"/>
</dbReference>
<keyword evidence="2" id="KW-0238">DNA-binding</keyword>
<dbReference type="PANTHER" id="PTHR43280">
    <property type="entry name" value="ARAC-FAMILY TRANSCRIPTIONAL REGULATOR"/>
    <property type="match status" value="1"/>
</dbReference>
<dbReference type="InterPro" id="IPR018062">
    <property type="entry name" value="HTH_AraC-typ_CS"/>
</dbReference>
<dbReference type="PROSITE" id="PS01124">
    <property type="entry name" value="HTH_ARAC_FAMILY_2"/>
    <property type="match status" value="1"/>
</dbReference>
<evidence type="ECO:0000259" key="4">
    <source>
        <dbReference type="PROSITE" id="PS01124"/>
    </source>
</evidence>
<evidence type="ECO:0000256" key="3">
    <source>
        <dbReference type="ARBA" id="ARBA00023163"/>
    </source>
</evidence>
<dbReference type="SMART" id="SM00342">
    <property type="entry name" value="HTH_ARAC"/>
    <property type="match status" value="1"/>
</dbReference>
<dbReference type="Gene3D" id="1.10.10.60">
    <property type="entry name" value="Homeodomain-like"/>
    <property type="match status" value="2"/>
</dbReference>
<dbReference type="InterPro" id="IPR018060">
    <property type="entry name" value="HTH_AraC"/>
</dbReference>
<dbReference type="PANTHER" id="PTHR43280:SF2">
    <property type="entry name" value="HTH-TYPE TRANSCRIPTIONAL REGULATOR EXSA"/>
    <property type="match status" value="1"/>
</dbReference>
<evidence type="ECO:0000256" key="2">
    <source>
        <dbReference type="ARBA" id="ARBA00023125"/>
    </source>
</evidence>
<name>A0A3E3I9R6_9FIRM</name>
<dbReference type="SUPFAM" id="SSF46689">
    <property type="entry name" value="Homeodomain-like"/>
    <property type="match status" value="2"/>
</dbReference>
<dbReference type="OrthoDB" id="184994at2"/>
<dbReference type="Pfam" id="PF12833">
    <property type="entry name" value="HTH_18"/>
    <property type="match status" value="1"/>
</dbReference>
<dbReference type="PRINTS" id="PR00032">
    <property type="entry name" value="HTHARAC"/>
</dbReference>
<dbReference type="InterPro" id="IPR009057">
    <property type="entry name" value="Homeodomain-like_sf"/>
</dbReference>
<evidence type="ECO:0000313" key="5">
    <source>
        <dbReference type="EMBL" id="RGE63806.1"/>
    </source>
</evidence>
<protein>
    <submittedName>
        <fullName evidence="5">AraC family transcriptional regulator</fullName>
    </submittedName>
</protein>
<accession>A0A3E3I9R6</accession>
<dbReference type="PROSITE" id="PS00041">
    <property type="entry name" value="HTH_ARAC_FAMILY_1"/>
    <property type="match status" value="1"/>
</dbReference>
<evidence type="ECO:0000256" key="1">
    <source>
        <dbReference type="ARBA" id="ARBA00023015"/>
    </source>
</evidence>
<dbReference type="RefSeq" id="WP_025491523.1">
    <property type="nucleotide sequence ID" value="NZ_JBKVAZ010000015.1"/>
</dbReference>
<organism evidence="5 6">
    <name type="scientific">Eisenbergiella massiliensis</name>
    <dbReference type="NCBI Taxonomy" id="1720294"/>
    <lineage>
        <taxon>Bacteria</taxon>
        <taxon>Bacillati</taxon>
        <taxon>Bacillota</taxon>
        <taxon>Clostridia</taxon>
        <taxon>Lachnospirales</taxon>
        <taxon>Lachnospiraceae</taxon>
        <taxon>Eisenbergiella</taxon>
    </lineage>
</organism>
<dbReference type="Proteomes" id="UP000261166">
    <property type="component" value="Unassembled WGS sequence"/>
</dbReference>